<dbReference type="HAMAP" id="MF_00171">
    <property type="entry name" value="TruA"/>
    <property type="match status" value="1"/>
</dbReference>
<evidence type="ECO:0000313" key="9">
    <source>
        <dbReference type="EMBL" id="KXZ58857.1"/>
    </source>
</evidence>
<dbReference type="PANTHER" id="PTHR11142:SF0">
    <property type="entry name" value="TRNA PSEUDOURIDINE SYNTHASE-LIKE 1"/>
    <property type="match status" value="1"/>
</dbReference>
<dbReference type="GO" id="GO:0031119">
    <property type="term" value="P:tRNA pseudouridine synthesis"/>
    <property type="evidence" value="ECO:0007669"/>
    <property type="project" value="UniProtKB-UniRule"/>
</dbReference>
<dbReference type="PANTHER" id="PTHR11142">
    <property type="entry name" value="PSEUDOURIDYLATE SYNTHASE"/>
    <property type="match status" value="1"/>
</dbReference>
<evidence type="ECO:0000256" key="2">
    <source>
        <dbReference type="ARBA" id="ARBA00022694"/>
    </source>
</evidence>
<evidence type="ECO:0000256" key="4">
    <source>
        <dbReference type="HAMAP-Rule" id="MF_00171"/>
    </source>
</evidence>
<dbReference type="PATRIC" id="fig|479117.4.peg.729"/>
<evidence type="ECO:0000256" key="3">
    <source>
        <dbReference type="ARBA" id="ARBA00023235"/>
    </source>
</evidence>
<dbReference type="PIRSF" id="PIRSF001430">
    <property type="entry name" value="tRNA_psdUrid_synth"/>
    <property type="match status" value="1"/>
</dbReference>
<comment type="caution">
    <text evidence="9">The sequence shown here is derived from an EMBL/GenBank/DDBJ whole genome shotgun (WGS) entry which is preliminary data.</text>
</comment>
<dbReference type="EMBL" id="LQQC01000008">
    <property type="protein sequence ID" value="KXZ58857.1"/>
    <property type="molecule type" value="Genomic_DNA"/>
</dbReference>
<comment type="caution">
    <text evidence="4">Lacks conserved residue(s) required for the propagation of feature annotation.</text>
</comment>
<proteinExistence type="inferred from homology"/>
<dbReference type="InterPro" id="IPR020097">
    <property type="entry name" value="PsdUridine_synth_TruA_a/b_dom"/>
</dbReference>
<dbReference type="InterPro" id="IPR020094">
    <property type="entry name" value="TruA/RsuA/RluB/E/F_N"/>
</dbReference>
<keyword evidence="10" id="KW-1185">Reference proteome</keyword>
<keyword evidence="3 4" id="KW-0413">Isomerase</keyword>
<feature type="binding site" evidence="4 6">
    <location>
        <position position="131"/>
    </location>
    <ligand>
        <name>substrate</name>
    </ligand>
</feature>
<evidence type="ECO:0000256" key="1">
    <source>
        <dbReference type="ARBA" id="ARBA00009375"/>
    </source>
</evidence>
<name>A0A150H9R8_9MICO</name>
<comment type="catalytic activity">
    <reaction evidence="4 7">
        <text>uridine(38/39/40) in tRNA = pseudouridine(38/39/40) in tRNA</text>
        <dbReference type="Rhea" id="RHEA:22376"/>
        <dbReference type="Rhea" id="RHEA-COMP:10085"/>
        <dbReference type="Rhea" id="RHEA-COMP:10087"/>
        <dbReference type="ChEBI" id="CHEBI:65314"/>
        <dbReference type="ChEBI" id="CHEBI:65315"/>
        <dbReference type="EC" id="5.4.99.12"/>
    </reaction>
</comment>
<dbReference type="Proteomes" id="UP000243589">
    <property type="component" value="Unassembled WGS sequence"/>
</dbReference>
<dbReference type="InterPro" id="IPR020103">
    <property type="entry name" value="PsdUridine_synth_cat_dom_sf"/>
</dbReference>
<dbReference type="Pfam" id="PF01416">
    <property type="entry name" value="PseudoU_synth_1"/>
    <property type="match status" value="1"/>
</dbReference>
<dbReference type="GO" id="GO:0003723">
    <property type="term" value="F:RNA binding"/>
    <property type="evidence" value="ECO:0007669"/>
    <property type="project" value="InterPro"/>
</dbReference>
<feature type="domain" description="Pseudouridine synthase I TruA alpha/beta" evidence="8">
    <location>
        <begin position="165"/>
        <end position="271"/>
    </location>
</feature>
<dbReference type="SUPFAM" id="SSF55120">
    <property type="entry name" value="Pseudouridine synthase"/>
    <property type="match status" value="1"/>
</dbReference>
<dbReference type="Gene3D" id="3.30.70.580">
    <property type="entry name" value="Pseudouridine synthase I, catalytic domain, N-terminal subdomain"/>
    <property type="match status" value="1"/>
</dbReference>
<comment type="function">
    <text evidence="4">Formation of pseudouridine at positions 38, 39 and 40 in the anticodon stem and loop of transfer RNAs.</text>
</comment>
<keyword evidence="2 4" id="KW-0819">tRNA processing</keyword>
<sequence>MRFRLDLGYDGTSFHGWGVQPRLRTVQGTLEEALALVCRTPVRTVVAGRTDAGVHARRQVVHLDLGEEEIAALVGQRRVDRDGNSRTPESALVSRLRGALTRLDAHDVVIHGASAVSDDFDARFSAQWRSYSYRLADDDSFFDPLLAAATVRHKGVLDACTMAQAAAGLLGLHDFLPFCKPRPDSTTIRTLQQISVGRDADGVIVFRLRADAFCHHMVRAIVGGLIRVGTGVWSAEYPAELLEHANSRGESPEPLYIAPGAGLVMEEVGYPPEAEWAARAAQTRARRSSAELGES</sequence>
<comment type="similarity">
    <text evidence="1 4 7">Belongs to the tRNA pseudouridine synthase TruA family.</text>
</comment>
<dbReference type="InterPro" id="IPR001406">
    <property type="entry name" value="PsdUridine_synth_TruA"/>
</dbReference>
<evidence type="ECO:0000313" key="10">
    <source>
        <dbReference type="Proteomes" id="UP000243589"/>
    </source>
</evidence>
<evidence type="ECO:0000256" key="5">
    <source>
        <dbReference type="PIRSR" id="PIRSR001430-1"/>
    </source>
</evidence>
<evidence type="ECO:0000259" key="8">
    <source>
        <dbReference type="Pfam" id="PF01416"/>
    </source>
</evidence>
<dbReference type="RefSeq" id="WP_062020383.1">
    <property type="nucleotide sequence ID" value="NZ_LQQC01000008.1"/>
</dbReference>
<protein>
    <recommendedName>
        <fullName evidence="4">tRNA pseudouridine synthase A</fullName>
        <ecNumber evidence="4">5.4.99.12</ecNumber>
    </recommendedName>
    <alternativeName>
        <fullName evidence="4">tRNA pseudouridine(38-40) synthase</fullName>
    </alternativeName>
    <alternativeName>
        <fullName evidence="4">tRNA pseudouridylate synthase I</fullName>
    </alternativeName>
    <alternativeName>
        <fullName evidence="4">tRNA-uridine isomerase I</fullName>
    </alternativeName>
</protein>
<organism evidence="9 10">
    <name type="scientific">Brevibacterium ravenspurgense</name>
    <dbReference type="NCBI Taxonomy" id="479117"/>
    <lineage>
        <taxon>Bacteria</taxon>
        <taxon>Bacillati</taxon>
        <taxon>Actinomycetota</taxon>
        <taxon>Actinomycetes</taxon>
        <taxon>Micrococcales</taxon>
        <taxon>Brevibacteriaceae</taxon>
        <taxon>Brevibacterium</taxon>
    </lineage>
</organism>
<dbReference type="CDD" id="cd02570">
    <property type="entry name" value="PseudoU_synth_EcTruA"/>
    <property type="match status" value="1"/>
</dbReference>
<dbReference type="GO" id="GO:0160147">
    <property type="term" value="F:tRNA pseudouridine(38-40) synthase activity"/>
    <property type="evidence" value="ECO:0007669"/>
    <property type="project" value="UniProtKB-EC"/>
</dbReference>
<comment type="subunit">
    <text evidence="4">Homodimer.</text>
</comment>
<feature type="active site" description="Nucleophile" evidence="4 5">
    <location>
        <position position="51"/>
    </location>
</feature>
<evidence type="ECO:0000256" key="6">
    <source>
        <dbReference type="PIRSR" id="PIRSR001430-2"/>
    </source>
</evidence>
<dbReference type="Gene3D" id="3.30.70.660">
    <property type="entry name" value="Pseudouridine synthase I, catalytic domain, C-terminal subdomain"/>
    <property type="match status" value="1"/>
</dbReference>
<reference evidence="9 10" key="1">
    <citation type="submission" date="2016-01" db="EMBL/GenBank/DDBJ databases">
        <title>Use of Whole Genome Sequencing to ascertain that Brevibacterium massiliense (Roux, Raoult 2009) is a later heterotypic synonym of Brevibacterium ravenspurgense (Mages 2008).</title>
        <authorList>
            <person name="Bernier A.-M."/>
            <person name="Burdz T."/>
            <person name="Huynh C."/>
            <person name="Pachecho A.L."/>
            <person name="Wiebe D."/>
            <person name="Bonner C."/>
            <person name="Bernard K."/>
        </authorList>
    </citation>
    <scope>NUCLEOTIDE SEQUENCE [LARGE SCALE GENOMIC DNA]</scope>
    <source>
        <strain evidence="9 10">CCUG56047</strain>
    </source>
</reference>
<dbReference type="EC" id="5.4.99.12" evidence="4"/>
<gene>
    <name evidence="4 9" type="primary">truA</name>
    <name evidence="9" type="ORF">Bravens_00729</name>
</gene>
<dbReference type="InterPro" id="IPR020095">
    <property type="entry name" value="PsdUridine_synth_TruA_C"/>
</dbReference>
<dbReference type="AlphaFoldDB" id="A0A150H9R8"/>
<evidence type="ECO:0000256" key="7">
    <source>
        <dbReference type="RuleBase" id="RU003792"/>
    </source>
</evidence>
<dbReference type="NCBIfam" id="TIGR00071">
    <property type="entry name" value="hisT_truA"/>
    <property type="match status" value="1"/>
</dbReference>
<accession>A0A150H9R8</accession>